<evidence type="ECO:0000256" key="4">
    <source>
        <dbReference type="ARBA" id="ARBA00022840"/>
    </source>
</evidence>
<dbReference type="InterPro" id="IPR016102">
    <property type="entry name" value="Succinyl-CoA_synth-like"/>
</dbReference>
<keyword evidence="7" id="KW-1185">Reference proteome</keyword>
<dbReference type="InterPro" id="IPR013815">
    <property type="entry name" value="ATP_grasp_subdomain_1"/>
</dbReference>
<dbReference type="RefSeq" id="WP_264505481.1">
    <property type="nucleotide sequence ID" value="NZ_JAPDFL010000001.1"/>
</dbReference>
<dbReference type="Gene3D" id="3.40.50.720">
    <property type="entry name" value="NAD(P)-binding Rossmann-like Domain"/>
    <property type="match status" value="1"/>
</dbReference>
<keyword evidence="2 6" id="KW-0436">Ligase</keyword>
<dbReference type="PANTHER" id="PTHR43334">
    <property type="entry name" value="ACETATE--COA LIGASE [ADP-FORMING]"/>
    <property type="match status" value="1"/>
</dbReference>
<evidence type="ECO:0000313" key="6">
    <source>
        <dbReference type="EMBL" id="MCW1932486.1"/>
    </source>
</evidence>
<dbReference type="EMBL" id="JAPDFL010000001">
    <property type="protein sequence ID" value="MCW1932486.1"/>
    <property type="molecule type" value="Genomic_DNA"/>
</dbReference>
<organism evidence="6 7">
    <name type="scientific">Pararhodobacter zhoushanensis</name>
    <dbReference type="NCBI Taxonomy" id="2479545"/>
    <lineage>
        <taxon>Bacteria</taxon>
        <taxon>Pseudomonadati</taxon>
        <taxon>Pseudomonadota</taxon>
        <taxon>Alphaproteobacteria</taxon>
        <taxon>Rhodobacterales</taxon>
        <taxon>Paracoccaceae</taxon>
        <taxon>Pararhodobacter</taxon>
    </lineage>
</organism>
<dbReference type="SUPFAM" id="SSF52210">
    <property type="entry name" value="Succinyl-CoA synthetase domains"/>
    <property type="match status" value="2"/>
</dbReference>
<dbReference type="Pfam" id="PF13549">
    <property type="entry name" value="ATP-grasp_5"/>
    <property type="match status" value="1"/>
</dbReference>
<dbReference type="PANTHER" id="PTHR43334:SF1">
    <property type="entry name" value="3-HYDROXYPROPIONATE--COA LIGASE [ADP-FORMING]"/>
    <property type="match status" value="1"/>
</dbReference>
<evidence type="ECO:0000259" key="5">
    <source>
        <dbReference type="SMART" id="SM00881"/>
    </source>
</evidence>
<reference evidence="6 7" key="1">
    <citation type="submission" date="2022-10" db="EMBL/GenBank/DDBJ databases">
        <title>Pararhodobacter sp. nov., isolated from marine algae.</title>
        <authorList>
            <person name="Choi B.J."/>
            <person name="Kim J.M."/>
            <person name="Lee J.K."/>
            <person name="Choi D.G."/>
            <person name="Jeon C.O."/>
        </authorList>
    </citation>
    <scope>NUCLEOTIDE SEQUENCE [LARGE SCALE GENOMIC DNA]</scope>
    <source>
        <strain evidence="6 7">ZQ420</strain>
    </source>
</reference>
<dbReference type="InterPro" id="IPR032875">
    <property type="entry name" value="Succ_CoA_lig_flav_dom"/>
</dbReference>
<name>A0ABT3GY44_9RHOB</name>
<dbReference type="GO" id="GO:0016874">
    <property type="term" value="F:ligase activity"/>
    <property type="evidence" value="ECO:0007669"/>
    <property type="project" value="UniProtKB-KW"/>
</dbReference>
<dbReference type="InterPro" id="IPR036291">
    <property type="entry name" value="NAD(P)-bd_dom_sf"/>
</dbReference>
<keyword evidence="4" id="KW-0067">ATP-binding</keyword>
<evidence type="ECO:0000256" key="1">
    <source>
        <dbReference type="ARBA" id="ARBA00022532"/>
    </source>
</evidence>
<dbReference type="Gene3D" id="3.40.50.261">
    <property type="entry name" value="Succinyl-CoA synthetase domains"/>
    <property type="match status" value="2"/>
</dbReference>
<dbReference type="Pfam" id="PF13607">
    <property type="entry name" value="Succ_CoA_lig"/>
    <property type="match status" value="1"/>
</dbReference>
<comment type="caution">
    <text evidence="6">The sequence shown here is derived from an EMBL/GenBank/DDBJ whole genome shotgun (WGS) entry which is preliminary data.</text>
</comment>
<accession>A0ABT3GY44</accession>
<dbReference type="Proteomes" id="UP001208938">
    <property type="component" value="Unassembled WGS sequence"/>
</dbReference>
<dbReference type="Gene3D" id="3.30.1490.20">
    <property type="entry name" value="ATP-grasp fold, A domain"/>
    <property type="match status" value="1"/>
</dbReference>
<dbReference type="InterPro" id="IPR003781">
    <property type="entry name" value="CoA-bd"/>
</dbReference>
<evidence type="ECO:0000256" key="2">
    <source>
        <dbReference type="ARBA" id="ARBA00022598"/>
    </source>
</evidence>
<feature type="domain" description="CoA-binding" evidence="5">
    <location>
        <begin position="13"/>
        <end position="108"/>
    </location>
</feature>
<proteinExistence type="predicted"/>
<dbReference type="InterPro" id="IPR051538">
    <property type="entry name" value="Acyl-CoA_Synth/Transferase"/>
</dbReference>
<dbReference type="SMART" id="SM00881">
    <property type="entry name" value="CoA_binding"/>
    <property type="match status" value="1"/>
</dbReference>
<protein>
    <submittedName>
        <fullName evidence="6">Acetate--CoA ligase family protein</fullName>
    </submittedName>
</protein>
<evidence type="ECO:0000256" key="3">
    <source>
        <dbReference type="ARBA" id="ARBA00022741"/>
    </source>
</evidence>
<keyword evidence="3" id="KW-0547">Nucleotide-binding</keyword>
<sequence>MDLTSPAKGLNALFSPRSIAIVGASSEPTKTGGRPMHMLLKYGYAGAIWPINPKADVVQGLPAFASVDDLPGVPDLVLVAVPGVGAVAALEAAAAKGAGAAIVLSAGFAESGPEGAARQERLTALARETGMRILGPNCLGALSVRERAIGTFSVALENEMPKVGGVSIVSQSGNIGSAALRQLKDSGAGLARFVATGNEADLQAADALEWLATDEETSVILCCIETCRDAPRLTRALDRARAAGKPVIVLKIGTSEAGQKAAQSHTGGLAGSDRVFDAVFLRHGAVRVRSLEELVQVGAAVEAIGVRHVGTTPSAAMIAASGGFGIMMADAAAQHGVGVNPLTAATQARIRAALPLAATANPVDATAQMSASPDILETLVDAALADEANSTVCLMLALGMEIPRLRTVFTQALSRVTARHPGKTLVACLSGPSDAIAELRSFGIACFPTIDAAMGGIAALAKVEAIRAAGATALPLIPAAPLPAGSTRNEASAKAVLTDAGLTFAQEITVTSASEATDAATRIGGPVAMKVLSPDIQHKSDIGGVELGIDPSGAAAAYTRIRDAVARHAPDAAFDGVLVAPMVKGGTEMILGTVTDPIFGPAVMVGLGGVFAEIFKDTALRLAPVTEAEAAEMLRELRAYPLLDGARGRAPADKAALCAAIAALSRFAVRHAQDVAEIDINPVLVRDDGQGVLALDALIIPHQTAQQEAAQ</sequence>
<dbReference type="Gene3D" id="3.30.470.20">
    <property type="entry name" value="ATP-grasp fold, B domain"/>
    <property type="match status" value="1"/>
</dbReference>
<gene>
    <name evidence="6" type="ORF">OKW52_09510</name>
</gene>
<keyword evidence="1" id="KW-0816">Tricarboxylic acid cycle</keyword>
<dbReference type="SUPFAM" id="SSF56059">
    <property type="entry name" value="Glutathione synthetase ATP-binding domain-like"/>
    <property type="match status" value="1"/>
</dbReference>
<dbReference type="Pfam" id="PF13380">
    <property type="entry name" value="CoA_binding_2"/>
    <property type="match status" value="1"/>
</dbReference>
<evidence type="ECO:0000313" key="7">
    <source>
        <dbReference type="Proteomes" id="UP001208938"/>
    </source>
</evidence>
<dbReference type="SUPFAM" id="SSF51735">
    <property type="entry name" value="NAD(P)-binding Rossmann-fold domains"/>
    <property type="match status" value="1"/>
</dbReference>